<feature type="transmembrane region" description="Helical" evidence="3">
    <location>
        <begin position="192"/>
        <end position="213"/>
    </location>
</feature>
<accession>A0ABU3BTS6</accession>
<organism evidence="5 6">
    <name type="scientific">Rubrivirga litoralis</name>
    <dbReference type="NCBI Taxonomy" id="3075598"/>
    <lineage>
        <taxon>Bacteria</taxon>
        <taxon>Pseudomonadati</taxon>
        <taxon>Rhodothermota</taxon>
        <taxon>Rhodothermia</taxon>
        <taxon>Rhodothermales</taxon>
        <taxon>Rubricoccaceae</taxon>
        <taxon>Rubrivirga</taxon>
    </lineage>
</organism>
<feature type="transmembrane region" description="Helical" evidence="3">
    <location>
        <begin position="160"/>
        <end position="180"/>
    </location>
</feature>
<feature type="transmembrane region" description="Helical" evidence="3">
    <location>
        <begin position="25"/>
        <end position="46"/>
    </location>
</feature>
<proteinExistence type="predicted"/>
<evidence type="ECO:0000259" key="4">
    <source>
        <dbReference type="SMART" id="SM00331"/>
    </source>
</evidence>
<dbReference type="InterPro" id="IPR036457">
    <property type="entry name" value="PPM-type-like_dom_sf"/>
</dbReference>
<protein>
    <submittedName>
        <fullName evidence="5">PP2C family protein-serine/threonine phosphatase</fullName>
    </submittedName>
</protein>
<dbReference type="SUPFAM" id="SSF55781">
    <property type="entry name" value="GAF domain-like"/>
    <property type="match status" value="1"/>
</dbReference>
<feature type="transmembrane region" description="Helical" evidence="3">
    <location>
        <begin position="93"/>
        <end position="117"/>
    </location>
</feature>
<keyword evidence="6" id="KW-1185">Reference proteome</keyword>
<name>A0ABU3BTS6_9BACT</name>
<dbReference type="Gene3D" id="3.60.40.10">
    <property type="entry name" value="PPM-type phosphatase domain"/>
    <property type="match status" value="1"/>
</dbReference>
<evidence type="ECO:0000256" key="1">
    <source>
        <dbReference type="ARBA" id="ARBA00022801"/>
    </source>
</evidence>
<dbReference type="InterPro" id="IPR001932">
    <property type="entry name" value="PPM-type_phosphatase-like_dom"/>
</dbReference>
<dbReference type="PANTHER" id="PTHR43156">
    <property type="entry name" value="STAGE II SPORULATION PROTEIN E-RELATED"/>
    <property type="match status" value="1"/>
</dbReference>
<feature type="transmembrane region" description="Helical" evidence="3">
    <location>
        <begin position="58"/>
        <end position="78"/>
    </location>
</feature>
<evidence type="ECO:0000256" key="3">
    <source>
        <dbReference type="SAM" id="Phobius"/>
    </source>
</evidence>
<feature type="transmembrane region" description="Helical" evidence="3">
    <location>
        <begin position="244"/>
        <end position="268"/>
    </location>
</feature>
<dbReference type="Pfam" id="PF07228">
    <property type="entry name" value="SpoIIE"/>
    <property type="match status" value="1"/>
</dbReference>
<feature type="region of interest" description="Disordered" evidence="2">
    <location>
        <begin position="705"/>
        <end position="729"/>
    </location>
</feature>
<dbReference type="EMBL" id="JAVRHT010000035">
    <property type="protein sequence ID" value="MDT0632687.1"/>
    <property type="molecule type" value="Genomic_DNA"/>
</dbReference>
<dbReference type="SUPFAM" id="SSF81606">
    <property type="entry name" value="PP2C-like"/>
    <property type="match status" value="1"/>
</dbReference>
<dbReference type="SMART" id="SM00331">
    <property type="entry name" value="PP2C_SIG"/>
    <property type="match status" value="1"/>
</dbReference>
<dbReference type="Proteomes" id="UP001267426">
    <property type="component" value="Unassembled WGS sequence"/>
</dbReference>
<dbReference type="Gene3D" id="3.30.450.40">
    <property type="match status" value="1"/>
</dbReference>
<reference evidence="5 6" key="1">
    <citation type="submission" date="2023-09" db="EMBL/GenBank/DDBJ databases">
        <authorList>
            <person name="Rey-Velasco X."/>
        </authorList>
    </citation>
    <scope>NUCLEOTIDE SEQUENCE [LARGE SCALE GENOMIC DNA]</scope>
    <source>
        <strain evidence="5 6">F394</strain>
    </source>
</reference>
<dbReference type="InterPro" id="IPR029016">
    <property type="entry name" value="GAF-like_dom_sf"/>
</dbReference>
<keyword evidence="3" id="KW-0472">Membrane</keyword>
<evidence type="ECO:0000313" key="6">
    <source>
        <dbReference type="Proteomes" id="UP001267426"/>
    </source>
</evidence>
<dbReference type="RefSeq" id="WP_311664812.1">
    <property type="nucleotide sequence ID" value="NZ_JAVRHT010000035.1"/>
</dbReference>
<comment type="caution">
    <text evidence="5">The sequence shown here is derived from an EMBL/GenBank/DDBJ whole genome shotgun (WGS) entry which is preliminary data.</text>
</comment>
<evidence type="ECO:0000256" key="2">
    <source>
        <dbReference type="SAM" id="MobiDB-lite"/>
    </source>
</evidence>
<gene>
    <name evidence="5" type="ORF">RM540_13080</name>
</gene>
<keyword evidence="3" id="KW-0812">Transmembrane</keyword>
<dbReference type="PANTHER" id="PTHR43156:SF2">
    <property type="entry name" value="STAGE II SPORULATION PROTEIN E"/>
    <property type="match status" value="1"/>
</dbReference>
<feature type="transmembrane region" description="Helical" evidence="3">
    <location>
        <begin position="129"/>
        <end position="148"/>
    </location>
</feature>
<sequence length="729" mass="73384">MLGVAGVAAVRVVEAAAHTPPPFGVAVALDLAVVVALAAAYAALVAAGAGRPPSLRTLSTPLLVALGVLAVEAGVGWLHEGGVDPKTALPLDLATAVLGGVVGAADGVLSVTVLVALRPLVLRRPRRGVVLAWRALVGLGLTTAVLLAGRPVTELPPPALSLLTAATVLLGAALSARQSWTAALGRRQRGAAAALALALAAVLVGLVVVRSAGPATLPVGDGSGAVGAIGYTSLLSRPLGAGTLLVTVVGGLYALAAGLVLLLGAPAADDDRTGERRALRQLADLSGRLLDRPALAAAVARGPVEAGLGDLAWVALSDVRTGAVAPAVVAAEGVSVEAAAAAVDVAALARAVEDGEALLLDHAEADHRVRARPGSGVGSLAVLPLGTARQAGSLDAADGGGAVGLVRGALFVARPTADAFAPDDLAALETFAGQAALSISHADLFADALERDRLARELTLAREVQRRLFPQTLPDVAGVQIAAAERPAREVGGDYYDVVRLGPDCLGVLVADVSGKGAAAAFYMAMMKGTFQAGSRLARAPGAYLAEANAALGPSLGRGDFVSAAYAVLDADAGTLALARAGHTPTVLARDEARPDGGTWLLRGDGLAIGLDREGATFRRALVEQTVALVPGDTLLLYTDGLVEARDAGGAEYGYSRLAAFVARHRDRDAEALRDLLLDEHRAWSGADPDDDTTFVVVRWVGRGGPTPAPAPAAPPVTERPAFPTPPAP</sequence>
<evidence type="ECO:0000313" key="5">
    <source>
        <dbReference type="EMBL" id="MDT0632687.1"/>
    </source>
</evidence>
<keyword evidence="1" id="KW-0378">Hydrolase</keyword>
<keyword evidence="3" id="KW-1133">Transmembrane helix</keyword>
<feature type="domain" description="PPM-type phosphatase" evidence="4">
    <location>
        <begin position="476"/>
        <end position="700"/>
    </location>
</feature>
<dbReference type="InterPro" id="IPR052016">
    <property type="entry name" value="Bact_Sigma-Reg"/>
</dbReference>